<sequence>MESYVLYDDGHHKCIAFSMPEEDESVPSTSF</sequence>
<name>A0A378PZM4_MORBO</name>
<accession>A0A378PZM4</accession>
<organism evidence="1 2">
    <name type="scientific">Moraxella bovis</name>
    <dbReference type="NCBI Taxonomy" id="476"/>
    <lineage>
        <taxon>Bacteria</taxon>
        <taxon>Pseudomonadati</taxon>
        <taxon>Pseudomonadota</taxon>
        <taxon>Gammaproteobacteria</taxon>
        <taxon>Moraxellales</taxon>
        <taxon>Moraxellaceae</taxon>
        <taxon>Moraxella</taxon>
    </lineage>
</organism>
<protein>
    <submittedName>
        <fullName evidence="1">Uncharacterized protein</fullName>
    </submittedName>
</protein>
<proteinExistence type="predicted"/>
<dbReference type="Proteomes" id="UP000254133">
    <property type="component" value="Unassembled WGS sequence"/>
</dbReference>
<gene>
    <name evidence="1" type="ORF">NCTC9426_02736</name>
</gene>
<reference evidence="1 2" key="1">
    <citation type="submission" date="2018-06" db="EMBL/GenBank/DDBJ databases">
        <authorList>
            <consortium name="Pathogen Informatics"/>
            <person name="Doyle S."/>
        </authorList>
    </citation>
    <scope>NUCLEOTIDE SEQUENCE [LARGE SCALE GENOMIC DNA]</scope>
    <source>
        <strain evidence="1 2">NCTC9426</strain>
    </source>
</reference>
<evidence type="ECO:0000313" key="1">
    <source>
        <dbReference type="EMBL" id="STY94001.1"/>
    </source>
</evidence>
<dbReference type="EMBL" id="UGPZ01000003">
    <property type="protein sequence ID" value="STY94001.1"/>
    <property type="molecule type" value="Genomic_DNA"/>
</dbReference>
<dbReference type="AlphaFoldDB" id="A0A378PZM4"/>
<evidence type="ECO:0000313" key="2">
    <source>
        <dbReference type="Proteomes" id="UP000254133"/>
    </source>
</evidence>